<comment type="subcellular location">
    <subcellularLocation>
        <location evidence="1">Cell membrane</location>
        <topology evidence="1">Multi-pass membrane protein</topology>
    </subcellularLocation>
</comment>
<gene>
    <name evidence="7" type="ORF">D1224_11720</name>
</gene>
<dbReference type="InterPro" id="IPR005495">
    <property type="entry name" value="LptG/LptF_permease"/>
</dbReference>
<evidence type="ECO:0000256" key="3">
    <source>
        <dbReference type="ARBA" id="ARBA00022692"/>
    </source>
</evidence>
<feature type="transmembrane region" description="Helical" evidence="6">
    <location>
        <begin position="309"/>
        <end position="326"/>
    </location>
</feature>
<dbReference type="Proteomes" id="UP000265431">
    <property type="component" value="Unassembled WGS sequence"/>
</dbReference>
<evidence type="ECO:0000256" key="4">
    <source>
        <dbReference type="ARBA" id="ARBA00022989"/>
    </source>
</evidence>
<evidence type="ECO:0000256" key="2">
    <source>
        <dbReference type="ARBA" id="ARBA00022475"/>
    </source>
</evidence>
<keyword evidence="8" id="KW-1185">Reference proteome</keyword>
<dbReference type="PANTHER" id="PTHR33529:SF6">
    <property type="entry name" value="YJGP_YJGQ FAMILY PERMEASE"/>
    <property type="match status" value="1"/>
</dbReference>
<dbReference type="Pfam" id="PF03739">
    <property type="entry name" value="LptF_LptG"/>
    <property type="match status" value="1"/>
</dbReference>
<feature type="transmembrane region" description="Helical" evidence="6">
    <location>
        <begin position="103"/>
        <end position="121"/>
    </location>
</feature>
<feature type="transmembrane region" description="Helical" evidence="6">
    <location>
        <begin position="46"/>
        <end position="75"/>
    </location>
</feature>
<dbReference type="GO" id="GO:0043190">
    <property type="term" value="C:ATP-binding cassette (ABC) transporter complex"/>
    <property type="evidence" value="ECO:0007669"/>
    <property type="project" value="TreeGrafter"/>
</dbReference>
<dbReference type="OrthoDB" id="8477889at2"/>
<proteinExistence type="predicted"/>
<organism evidence="7 8">
    <name type="scientific">Henriciella barbarensis</name>
    <dbReference type="NCBI Taxonomy" id="86342"/>
    <lineage>
        <taxon>Bacteria</taxon>
        <taxon>Pseudomonadati</taxon>
        <taxon>Pseudomonadota</taxon>
        <taxon>Alphaproteobacteria</taxon>
        <taxon>Hyphomonadales</taxon>
        <taxon>Hyphomonadaceae</taxon>
        <taxon>Henriciella</taxon>
    </lineage>
</organism>
<sequence>MKLIQSYLFRQVFRSVLIIVGGLTLLAILAQGLSQTDIIVENRQSALTYFTIVALGAPQVIALLTPLAVFVATIWSLNKLHRDNEVVVAGAAGMTRWDIASPILRLAVLAAIVHLGVNLWVQPTAQRLLRETVQDARTDLATSLVRPGQFTTAGEGLTVFARESRGGDLIGVLISDNRATETDSRDYLAQRGRFVEVDGVPSIIMWEGQIHQVDENGALSVLNFDQSTFDLTPFVDDNAAVVLKASDRYLHELLYIDTTSYQELQDQEAFLSEANARLTTPLVSIAMALIAIMAVLGGDFSRRGYSRRIAFATGGALLLVIVQLVVQSASRNSIGANIAQWLVPLGTAAALSLIFFKWRLTVPSRTLGAAH</sequence>
<name>A0A399QXI4_9PROT</name>
<feature type="transmembrane region" description="Helical" evidence="6">
    <location>
        <begin position="278"/>
        <end position="297"/>
    </location>
</feature>
<feature type="transmembrane region" description="Helical" evidence="6">
    <location>
        <begin position="338"/>
        <end position="356"/>
    </location>
</feature>
<keyword evidence="2" id="KW-1003">Cell membrane</keyword>
<dbReference type="RefSeq" id="WP_119380136.1">
    <property type="nucleotide sequence ID" value="NZ_QWGB01000007.1"/>
</dbReference>
<dbReference type="GO" id="GO:0015920">
    <property type="term" value="P:lipopolysaccharide transport"/>
    <property type="evidence" value="ECO:0007669"/>
    <property type="project" value="TreeGrafter"/>
</dbReference>
<evidence type="ECO:0000256" key="5">
    <source>
        <dbReference type="ARBA" id="ARBA00023136"/>
    </source>
</evidence>
<comment type="caution">
    <text evidence="7">The sequence shown here is derived from an EMBL/GenBank/DDBJ whole genome shotgun (WGS) entry which is preliminary data.</text>
</comment>
<keyword evidence="4 6" id="KW-1133">Transmembrane helix</keyword>
<dbReference type="PANTHER" id="PTHR33529">
    <property type="entry name" value="SLR0882 PROTEIN-RELATED"/>
    <property type="match status" value="1"/>
</dbReference>
<feature type="transmembrane region" description="Helical" evidence="6">
    <location>
        <begin position="12"/>
        <end position="34"/>
    </location>
</feature>
<accession>A0A399QXI4</accession>
<dbReference type="EMBL" id="QWGB01000007">
    <property type="protein sequence ID" value="RIJ22217.1"/>
    <property type="molecule type" value="Genomic_DNA"/>
</dbReference>
<evidence type="ECO:0000256" key="6">
    <source>
        <dbReference type="SAM" id="Phobius"/>
    </source>
</evidence>
<keyword evidence="3 6" id="KW-0812">Transmembrane</keyword>
<evidence type="ECO:0000313" key="8">
    <source>
        <dbReference type="Proteomes" id="UP000265431"/>
    </source>
</evidence>
<reference evidence="7 8" key="1">
    <citation type="submission" date="2018-08" db="EMBL/GenBank/DDBJ databases">
        <title>Henriciella mobilis sp. nov., isolated from seawater.</title>
        <authorList>
            <person name="Cheng H."/>
            <person name="Wu Y.-H."/>
            <person name="Xu X.-W."/>
            <person name="Guo L.-L."/>
        </authorList>
    </citation>
    <scope>NUCLEOTIDE SEQUENCE [LARGE SCALE GENOMIC DNA]</scope>
    <source>
        <strain evidence="7 8">CCUG66934</strain>
    </source>
</reference>
<evidence type="ECO:0000256" key="1">
    <source>
        <dbReference type="ARBA" id="ARBA00004651"/>
    </source>
</evidence>
<protein>
    <submittedName>
        <fullName evidence="7">LptF/LptG family permease</fullName>
    </submittedName>
</protein>
<evidence type="ECO:0000313" key="7">
    <source>
        <dbReference type="EMBL" id="RIJ22217.1"/>
    </source>
</evidence>
<keyword evidence="5 6" id="KW-0472">Membrane</keyword>
<dbReference type="AlphaFoldDB" id="A0A399QXI4"/>